<evidence type="ECO:0000259" key="1">
    <source>
        <dbReference type="Pfam" id="PF07727"/>
    </source>
</evidence>
<dbReference type="EMBL" id="JADGMS010000013">
    <property type="protein sequence ID" value="KAF9670505.1"/>
    <property type="molecule type" value="Genomic_DNA"/>
</dbReference>
<dbReference type="Pfam" id="PF07727">
    <property type="entry name" value="RVT_2"/>
    <property type="match status" value="1"/>
</dbReference>
<keyword evidence="3" id="KW-1185">Reference proteome</keyword>
<proteinExistence type="predicted"/>
<protein>
    <recommendedName>
        <fullName evidence="1">Reverse transcriptase Ty1/copia-type domain-containing protein</fullName>
    </recommendedName>
</protein>
<dbReference type="Proteomes" id="UP000657918">
    <property type="component" value="Unassembled WGS sequence"/>
</dbReference>
<comment type="caution">
    <text evidence="2">The sequence shown here is derived from an EMBL/GenBank/DDBJ whole genome shotgun (WGS) entry which is preliminary data.</text>
</comment>
<evidence type="ECO:0000313" key="3">
    <source>
        <dbReference type="Proteomes" id="UP000657918"/>
    </source>
</evidence>
<dbReference type="InterPro" id="IPR013103">
    <property type="entry name" value="RVT_2"/>
</dbReference>
<accession>A0A835MLY1</accession>
<dbReference type="OrthoDB" id="1000646at2759"/>
<feature type="domain" description="Reverse transcriptase Ty1/copia-type" evidence="1">
    <location>
        <begin position="51"/>
        <end position="108"/>
    </location>
</feature>
<gene>
    <name evidence="2" type="ORF">SADUNF_Sadunf13G0076000</name>
</gene>
<organism evidence="2 3">
    <name type="scientific">Salix dunnii</name>
    <dbReference type="NCBI Taxonomy" id="1413687"/>
    <lineage>
        <taxon>Eukaryota</taxon>
        <taxon>Viridiplantae</taxon>
        <taxon>Streptophyta</taxon>
        <taxon>Embryophyta</taxon>
        <taxon>Tracheophyta</taxon>
        <taxon>Spermatophyta</taxon>
        <taxon>Magnoliopsida</taxon>
        <taxon>eudicotyledons</taxon>
        <taxon>Gunneridae</taxon>
        <taxon>Pentapetalae</taxon>
        <taxon>rosids</taxon>
        <taxon>fabids</taxon>
        <taxon>Malpighiales</taxon>
        <taxon>Salicaceae</taxon>
        <taxon>Saliceae</taxon>
        <taxon>Salix</taxon>
    </lineage>
</organism>
<reference evidence="2 3" key="1">
    <citation type="submission" date="2020-10" db="EMBL/GenBank/DDBJ databases">
        <title>Plant Genome Project.</title>
        <authorList>
            <person name="Zhang R.-G."/>
        </authorList>
    </citation>
    <scope>NUCLEOTIDE SEQUENCE [LARGE SCALE GENOMIC DNA]</scope>
    <source>
        <strain evidence="2">FAFU-HL-1</strain>
        <tissue evidence="2">Leaf</tissue>
    </source>
</reference>
<name>A0A835MLY1_9ROSI</name>
<dbReference type="AlphaFoldDB" id="A0A835MLY1"/>
<sequence>MNNIHKPMQLNVVSKHNLPPPLEPTCMSQALSHLAWRVAMSAKLTTLMRHDTWTLLPPPKDCNLVGCKWVFRIKYTADGSIDKFKARLVAKGFHHRIGFDFKETFSSVL</sequence>
<evidence type="ECO:0000313" key="2">
    <source>
        <dbReference type="EMBL" id="KAF9670505.1"/>
    </source>
</evidence>